<dbReference type="EMBL" id="SPHZ02000002">
    <property type="protein sequence ID" value="KAF0929883.1"/>
    <property type="molecule type" value="Genomic_DNA"/>
</dbReference>
<gene>
    <name evidence="2" type="ORF">E2562_026351</name>
</gene>
<accession>A0A6G1EZ12</accession>
<proteinExistence type="predicted"/>
<name>A0A6G1EZ12_9ORYZ</name>
<evidence type="ECO:0000313" key="3">
    <source>
        <dbReference type="Proteomes" id="UP000479710"/>
    </source>
</evidence>
<dbReference type="AlphaFoldDB" id="A0A6G1EZ12"/>
<dbReference type="Proteomes" id="UP000479710">
    <property type="component" value="Unassembled WGS sequence"/>
</dbReference>
<feature type="compositionally biased region" description="Low complexity" evidence="1">
    <location>
        <begin position="48"/>
        <end position="58"/>
    </location>
</feature>
<evidence type="ECO:0000256" key="1">
    <source>
        <dbReference type="SAM" id="MobiDB-lite"/>
    </source>
</evidence>
<sequence>MVAAVERTAVAAGSAATTWARTGWTSSTGCSLCSACSTCSATCSVRGDTTPAPTAWTPRRGQRPASGVTRTEVLLVLPGVEDGRRVGLRSGRFPD</sequence>
<protein>
    <submittedName>
        <fullName evidence="2">Uncharacterized protein</fullName>
    </submittedName>
</protein>
<evidence type="ECO:0000313" key="2">
    <source>
        <dbReference type="EMBL" id="KAF0929883.1"/>
    </source>
</evidence>
<reference evidence="2 3" key="1">
    <citation type="submission" date="2019-11" db="EMBL/GenBank/DDBJ databases">
        <title>Whole genome sequence of Oryza granulata.</title>
        <authorList>
            <person name="Li W."/>
        </authorList>
    </citation>
    <scope>NUCLEOTIDE SEQUENCE [LARGE SCALE GENOMIC DNA]</scope>
    <source>
        <strain evidence="3">cv. Menghai</strain>
        <tissue evidence="2">Leaf</tissue>
    </source>
</reference>
<comment type="caution">
    <text evidence="2">The sequence shown here is derived from an EMBL/GenBank/DDBJ whole genome shotgun (WGS) entry which is preliminary data.</text>
</comment>
<feature type="region of interest" description="Disordered" evidence="1">
    <location>
        <begin position="48"/>
        <end position="67"/>
    </location>
</feature>
<keyword evidence="3" id="KW-1185">Reference proteome</keyword>
<organism evidence="2 3">
    <name type="scientific">Oryza meyeriana var. granulata</name>
    <dbReference type="NCBI Taxonomy" id="110450"/>
    <lineage>
        <taxon>Eukaryota</taxon>
        <taxon>Viridiplantae</taxon>
        <taxon>Streptophyta</taxon>
        <taxon>Embryophyta</taxon>
        <taxon>Tracheophyta</taxon>
        <taxon>Spermatophyta</taxon>
        <taxon>Magnoliopsida</taxon>
        <taxon>Liliopsida</taxon>
        <taxon>Poales</taxon>
        <taxon>Poaceae</taxon>
        <taxon>BOP clade</taxon>
        <taxon>Oryzoideae</taxon>
        <taxon>Oryzeae</taxon>
        <taxon>Oryzinae</taxon>
        <taxon>Oryza</taxon>
        <taxon>Oryza meyeriana</taxon>
    </lineage>
</organism>